<keyword evidence="6" id="KW-1185">Reference proteome</keyword>
<dbReference type="SMART" id="SM00612">
    <property type="entry name" value="Kelch"/>
    <property type="match status" value="1"/>
</dbReference>
<feature type="domain" description="Muskelin N-terminal" evidence="4">
    <location>
        <begin position="15"/>
        <end position="209"/>
    </location>
</feature>
<dbReference type="HOGENOM" id="CLU_004210_0_0_1"/>
<evidence type="ECO:0000313" key="6">
    <source>
        <dbReference type="Proteomes" id="UP000027222"/>
    </source>
</evidence>
<dbReference type="PANTHER" id="PTHR15526">
    <property type="entry name" value="MUSKELIN"/>
    <property type="match status" value="1"/>
</dbReference>
<keyword evidence="2" id="KW-0677">Repeat</keyword>
<dbReference type="Gene3D" id="2.60.120.260">
    <property type="entry name" value="Galactose-binding domain-like"/>
    <property type="match status" value="1"/>
</dbReference>
<evidence type="ECO:0000256" key="3">
    <source>
        <dbReference type="SAM" id="MobiDB-lite"/>
    </source>
</evidence>
<feature type="region of interest" description="Disordered" evidence="3">
    <location>
        <begin position="637"/>
        <end position="670"/>
    </location>
</feature>
<dbReference type="SUPFAM" id="SSF49785">
    <property type="entry name" value="Galactose-binding domain-like"/>
    <property type="match status" value="1"/>
</dbReference>
<dbReference type="Proteomes" id="UP000027222">
    <property type="component" value="Unassembled WGS sequence"/>
</dbReference>
<gene>
    <name evidence="5" type="ORF">GALMADRAFT_258218</name>
</gene>
<dbReference type="InterPro" id="IPR006652">
    <property type="entry name" value="Kelch_1"/>
</dbReference>
<evidence type="ECO:0000313" key="5">
    <source>
        <dbReference type="EMBL" id="KDR67554.1"/>
    </source>
</evidence>
<feature type="compositionally biased region" description="Low complexity" evidence="3">
    <location>
        <begin position="362"/>
        <end position="371"/>
    </location>
</feature>
<dbReference type="SUPFAM" id="SSF117281">
    <property type="entry name" value="Kelch motif"/>
    <property type="match status" value="2"/>
</dbReference>
<dbReference type="GO" id="GO:0005737">
    <property type="term" value="C:cytoplasm"/>
    <property type="evidence" value="ECO:0007669"/>
    <property type="project" value="TreeGrafter"/>
</dbReference>
<dbReference type="InterPro" id="IPR008979">
    <property type="entry name" value="Galactose-bd-like_sf"/>
</dbReference>
<feature type="region of interest" description="Disordered" evidence="3">
    <location>
        <begin position="1"/>
        <end position="48"/>
    </location>
</feature>
<dbReference type="EMBL" id="KL142414">
    <property type="protein sequence ID" value="KDR67554.1"/>
    <property type="molecule type" value="Genomic_DNA"/>
</dbReference>
<dbReference type="AlphaFoldDB" id="A0A067SIL9"/>
<sequence length="888" mass="99048">MPPISSQSSTPPSVSLNYTISSSTPHSGKYGPENIMSDKPQDQSSRWSGAFQGNANQWIILRVESLAILKTITFGKFSKPHPCNMKELKVFVGTSEDHMTEVLHAGLKNDTTAETFSLRHVNDAGVRFPTQFVKIVPLLAHGQNFHISIWHVSMTGIVDSAHVEQVRLAYDEYRETAVLRYVLKHLRQRRLLTPYQSILSRANIHLEHPLVTQLHESLVLQGNWSKSEELLDSMRSTGLFDAHLHSCQPHSEWTRLLGTDADGDVPPARGGHAMCMDPINEKIYIFGGWNGEKSLDDFWVYSVKEDKWRVLSHSTTQEQNAPGARSCHKMVFDIRTGSIYVLGRLNDSDGLRAPGVVPATRAQQSATAGAPAGPPVQQPQATTPPSDPPTSEPTKMFSSEFYRYHTRGLLSGKWDFLSIDTAASGGPPLIFDHQMAMDSESQILYVFGGRVVDGDWDTSKYSGLYSYNVSTSKWKLLQPLTDASHGVQGIPSRFGHSMVLDSLSKTLYIFAGQRDDKYLSDMFAYNIETGIATEIFSNFSAAGGPDACFTQRAVIDPSLKELYVFCGLTRNTTNSPRNTLRAYLSNWIYRYNPRPGKWMQILHQPDRTPSEAPMPRFAHQVVYNPYTKAIFLHGGNAGGLPPGDSAKDRREADGEAVVVDSGEEPPAKERRLDDFWRMELKRPGPEEIIRQAKFEIRRQQFREMCEEAPPVKALSFLQTQVSSVVDHANIKETEIFRSLLTHLLAPPPTPSALESRPSSSSSGSTVGSLEHEDTRESSNRPTKRSRGATESSEGGVWTNELSATSDDPPAFLSGGAQRLRETTDQLEAIIRGEDAEPPLSGPRYSQRTEVFESILKFITESEKQPEDSLLDLVEKDRCRSDLLEHRML</sequence>
<name>A0A067SIL9_GALM3</name>
<feature type="region of interest" description="Disordered" evidence="3">
    <location>
        <begin position="359"/>
        <end position="395"/>
    </location>
</feature>
<keyword evidence="1" id="KW-0880">Kelch repeat</keyword>
<dbReference type="Pfam" id="PF06588">
    <property type="entry name" value="Muskelin_N"/>
    <property type="match status" value="1"/>
</dbReference>
<evidence type="ECO:0000256" key="2">
    <source>
        <dbReference type="ARBA" id="ARBA00022737"/>
    </source>
</evidence>
<proteinExistence type="predicted"/>
<dbReference type="STRING" id="685588.A0A067SIL9"/>
<feature type="compositionally biased region" description="Basic and acidic residues" evidence="3">
    <location>
        <begin position="769"/>
        <end position="778"/>
    </location>
</feature>
<feature type="compositionally biased region" description="Low complexity" evidence="3">
    <location>
        <begin position="1"/>
        <end position="15"/>
    </location>
</feature>
<feature type="region of interest" description="Disordered" evidence="3">
    <location>
        <begin position="747"/>
        <end position="814"/>
    </location>
</feature>
<dbReference type="InterPro" id="IPR010565">
    <property type="entry name" value="Muskelin_N"/>
</dbReference>
<dbReference type="InterPro" id="IPR015915">
    <property type="entry name" value="Kelch-typ_b-propeller"/>
</dbReference>
<reference evidence="6" key="1">
    <citation type="journal article" date="2014" name="Proc. Natl. Acad. Sci. U.S.A.">
        <title>Extensive sampling of basidiomycete genomes demonstrates inadequacy of the white-rot/brown-rot paradigm for wood decay fungi.</title>
        <authorList>
            <person name="Riley R."/>
            <person name="Salamov A.A."/>
            <person name="Brown D.W."/>
            <person name="Nagy L.G."/>
            <person name="Floudas D."/>
            <person name="Held B.W."/>
            <person name="Levasseur A."/>
            <person name="Lombard V."/>
            <person name="Morin E."/>
            <person name="Otillar R."/>
            <person name="Lindquist E.A."/>
            <person name="Sun H."/>
            <person name="LaButti K.M."/>
            <person name="Schmutz J."/>
            <person name="Jabbour D."/>
            <person name="Luo H."/>
            <person name="Baker S.E."/>
            <person name="Pisabarro A.G."/>
            <person name="Walton J.D."/>
            <person name="Blanchette R.A."/>
            <person name="Henrissat B."/>
            <person name="Martin F."/>
            <person name="Cullen D."/>
            <person name="Hibbett D.S."/>
            <person name="Grigoriev I.V."/>
        </authorList>
    </citation>
    <scope>NUCLEOTIDE SEQUENCE [LARGE SCALE GENOMIC DNA]</scope>
    <source>
        <strain evidence="6">CBS 339.88</strain>
    </source>
</reference>
<evidence type="ECO:0000256" key="1">
    <source>
        <dbReference type="ARBA" id="ARBA00022441"/>
    </source>
</evidence>
<dbReference type="Gene3D" id="2.120.10.80">
    <property type="entry name" value="Kelch-type beta propeller"/>
    <property type="match status" value="2"/>
</dbReference>
<organism evidence="5 6">
    <name type="scientific">Galerina marginata (strain CBS 339.88)</name>
    <dbReference type="NCBI Taxonomy" id="685588"/>
    <lineage>
        <taxon>Eukaryota</taxon>
        <taxon>Fungi</taxon>
        <taxon>Dikarya</taxon>
        <taxon>Basidiomycota</taxon>
        <taxon>Agaricomycotina</taxon>
        <taxon>Agaricomycetes</taxon>
        <taxon>Agaricomycetidae</taxon>
        <taxon>Agaricales</taxon>
        <taxon>Agaricineae</taxon>
        <taxon>Strophariaceae</taxon>
        <taxon>Galerina</taxon>
    </lineage>
</organism>
<dbReference type="OrthoDB" id="10052615at2759"/>
<feature type="compositionally biased region" description="Polar residues" evidence="3">
    <location>
        <begin position="16"/>
        <end position="26"/>
    </location>
</feature>
<protein>
    <recommendedName>
        <fullName evidence="4">Muskelin N-terminal domain-containing protein</fullName>
    </recommendedName>
</protein>
<accession>A0A067SIL9</accession>
<feature type="compositionally biased region" description="Low complexity" evidence="3">
    <location>
        <begin position="751"/>
        <end position="768"/>
    </location>
</feature>
<evidence type="ECO:0000259" key="4">
    <source>
        <dbReference type="Pfam" id="PF06588"/>
    </source>
</evidence>
<dbReference type="InterPro" id="IPR052456">
    <property type="entry name" value="CTLH_complex_component"/>
</dbReference>
<dbReference type="Pfam" id="PF24681">
    <property type="entry name" value="Kelch_KLHDC2_KLHL20_DRC7"/>
    <property type="match status" value="2"/>
</dbReference>
<dbReference type="PANTHER" id="PTHR15526:SF5">
    <property type="entry name" value="MUSKELIN"/>
    <property type="match status" value="1"/>
</dbReference>